<gene>
    <name evidence="3" type="ORF">NCGR_LOCUS16809</name>
</gene>
<name>A0A811NLL9_9POAL</name>
<feature type="signal peptide" evidence="2">
    <location>
        <begin position="1"/>
        <end position="24"/>
    </location>
</feature>
<feature type="chain" id="PRO_5032994986" evidence="2">
    <location>
        <begin position="25"/>
        <end position="76"/>
    </location>
</feature>
<dbReference type="EMBL" id="CAJGYO010000004">
    <property type="protein sequence ID" value="CAD6224527.1"/>
    <property type="molecule type" value="Genomic_DNA"/>
</dbReference>
<feature type="compositionally biased region" description="Low complexity" evidence="1">
    <location>
        <begin position="33"/>
        <end position="46"/>
    </location>
</feature>
<dbReference type="OrthoDB" id="696208at2759"/>
<evidence type="ECO:0000256" key="2">
    <source>
        <dbReference type="SAM" id="SignalP"/>
    </source>
</evidence>
<feature type="region of interest" description="Disordered" evidence="1">
    <location>
        <begin position="33"/>
        <end position="76"/>
    </location>
</feature>
<evidence type="ECO:0000256" key="1">
    <source>
        <dbReference type="SAM" id="MobiDB-lite"/>
    </source>
</evidence>
<evidence type="ECO:0000313" key="4">
    <source>
        <dbReference type="Proteomes" id="UP000604825"/>
    </source>
</evidence>
<dbReference type="Proteomes" id="UP000604825">
    <property type="component" value="Unassembled WGS sequence"/>
</dbReference>
<evidence type="ECO:0000313" key="3">
    <source>
        <dbReference type="EMBL" id="CAD6224527.1"/>
    </source>
</evidence>
<reference evidence="3" key="1">
    <citation type="submission" date="2020-10" db="EMBL/GenBank/DDBJ databases">
        <authorList>
            <person name="Han B."/>
            <person name="Lu T."/>
            <person name="Zhao Q."/>
            <person name="Huang X."/>
            <person name="Zhao Y."/>
        </authorList>
    </citation>
    <scope>NUCLEOTIDE SEQUENCE</scope>
</reference>
<organism evidence="3 4">
    <name type="scientific">Miscanthus lutarioriparius</name>
    <dbReference type="NCBI Taxonomy" id="422564"/>
    <lineage>
        <taxon>Eukaryota</taxon>
        <taxon>Viridiplantae</taxon>
        <taxon>Streptophyta</taxon>
        <taxon>Embryophyta</taxon>
        <taxon>Tracheophyta</taxon>
        <taxon>Spermatophyta</taxon>
        <taxon>Magnoliopsida</taxon>
        <taxon>Liliopsida</taxon>
        <taxon>Poales</taxon>
        <taxon>Poaceae</taxon>
        <taxon>PACMAD clade</taxon>
        <taxon>Panicoideae</taxon>
        <taxon>Andropogonodae</taxon>
        <taxon>Andropogoneae</taxon>
        <taxon>Saccharinae</taxon>
        <taxon>Miscanthus</taxon>
    </lineage>
</organism>
<proteinExistence type="predicted"/>
<protein>
    <submittedName>
        <fullName evidence="3">Uncharacterized protein</fullName>
    </submittedName>
</protein>
<accession>A0A811NLL9</accession>
<keyword evidence="4" id="KW-1185">Reference proteome</keyword>
<comment type="caution">
    <text evidence="3">The sequence shown here is derived from an EMBL/GenBank/DDBJ whole genome shotgun (WGS) entry which is preliminary data.</text>
</comment>
<keyword evidence="2" id="KW-0732">Signal</keyword>
<sequence length="76" mass="7296">MSRALAFAVLLLYAAAAVAPLACADGVEESIPGAKESASAGSSGAKVFDTDTAVGADPDPSPASGLPADPAPDARP</sequence>
<dbReference type="AlphaFoldDB" id="A0A811NLL9"/>